<organism evidence="1 2">
    <name type="scientific">Hydrogenophaga electricum</name>
    <dbReference type="NCBI Taxonomy" id="1230953"/>
    <lineage>
        <taxon>Bacteria</taxon>
        <taxon>Pseudomonadati</taxon>
        <taxon>Pseudomonadota</taxon>
        <taxon>Betaproteobacteria</taxon>
        <taxon>Burkholderiales</taxon>
        <taxon>Comamonadaceae</taxon>
        <taxon>Hydrogenophaga</taxon>
    </lineage>
</organism>
<reference evidence="2" key="1">
    <citation type="journal article" date="2019" name="Int. J. Syst. Evol. Microbiol.">
        <title>The Global Catalogue of Microorganisms (GCM) 10K type strain sequencing project: providing services to taxonomists for standard genome sequencing and annotation.</title>
        <authorList>
            <consortium name="The Broad Institute Genomics Platform"/>
            <consortium name="The Broad Institute Genome Sequencing Center for Infectious Disease"/>
            <person name="Wu L."/>
            <person name="Ma J."/>
        </authorList>
    </citation>
    <scope>NUCLEOTIDE SEQUENCE [LARGE SCALE GENOMIC DNA]</scope>
    <source>
        <strain evidence="2">NBRC 109341</strain>
    </source>
</reference>
<dbReference type="EMBL" id="BSPB01000051">
    <property type="protein sequence ID" value="GLS16309.1"/>
    <property type="molecule type" value="Genomic_DNA"/>
</dbReference>
<gene>
    <name evidence="1" type="ORF">GCM10007935_37490</name>
</gene>
<dbReference type="Proteomes" id="UP001156903">
    <property type="component" value="Unassembled WGS sequence"/>
</dbReference>
<accession>A0ABQ6C903</accession>
<evidence type="ECO:0000313" key="2">
    <source>
        <dbReference type="Proteomes" id="UP001156903"/>
    </source>
</evidence>
<name>A0ABQ6C903_9BURK</name>
<evidence type="ECO:0000313" key="1">
    <source>
        <dbReference type="EMBL" id="GLS16309.1"/>
    </source>
</evidence>
<comment type="caution">
    <text evidence="1">The sequence shown here is derived from an EMBL/GenBank/DDBJ whole genome shotgun (WGS) entry which is preliminary data.</text>
</comment>
<keyword evidence="2" id="KW-1185">Reference proteome</keyword>
<sequence length="291" mass="32263">MGKPLVVRHKGRAGNRLFQYFFCAELARRAGTHTVRGVHIPDLDLETPPAPDHDTGFLHIEGKHLFDVPALVAALRDGAYAGATFRGFAMRQAYYDRAFCQRLLPLRPGASEWGFGPEFLTINIRAGDVFSGASAGLMAGGYGGPYGAEHLYPGIHPDYRPLPLGYYETLTRDTGLKPAFVGELSSHPAYEAALRRRFPQAVFARTRSPKEDFLTLLGSSNIALAISSFSWIAAWLSEARTIHIPVAGMFDPHQRPDIDLLPPDSDTRYIRHTMPRLQWQGTTEQIAELFA</sequence>
<proteinExistence type="predicted"/>
<protein>
    <submittedName>
        <fullName evidence="1">Uncharacterized protein</fullName>
    </submittedName>
</protein>
<dbReference type="RefSeq" id="WP_284309055.1">
    <property type="nucleotide sequence ID" value="NZ_BSPB01000051.1"/>
</dbReference>